<dbReference type="InterPro" id="IPR011707">
    <property type="entry name" value="Cu-oxidase-like_N"/>
</dbReference>
<keyword evidence="4" id="KW-0472">Membrane</keyword>
<dbReference type="AlphaFoldDB" id="A0A6V7P7T4"/>
<comment type="function">
    <text evidence="1">Lignin degradation and detoxification of lignin-derived products.</text>
</comment>
<proteinExistence type="inferred from homology"/>
<dbReference type="PANTHER" id="PTHR11709:SF262">
    <property type="entry name" value="LACCASE-14"/>
    <property type="match status" value="1"/>
</dbReference>
<accession>A0A6V7P7T4</accession>
<comment type="similarity">
    <text evidence="2">Belongs to the multicopper oxidase family.</text>
</comment>
<dbReference type="Pfam" id="PF07732">
    <property type="entry name" value="Cu-oxidase_3"/>
    <property type="match status" value="1"/>
</dbReference>
<feature type="transmembrane region" description="Helical" evidence="4">
    <location>
        <begin position="102"/>
        <end position="124"/>
    </location>
</feature>
<evidence type="ECO:0000259" key="5">
    <source>
        <dbReference type="Pfam" id="PF00394"/>
    </source>
</evidence>
<reference evidence="7" key="1">
    <citation type="submission" date="2020-07" db="EMBL/GenBank/DDBJ databases">
        <authorList>
            <person name="Lin J."/>
        </authorList>
    </citation>
    <scope>NUCLEOTIDE SEQUENCE</scope>
</reference>
<evidence type="ECO:0000313" key="7">
    <source>
        <dbReference type="EMBL" id="CAD1826852.1"/>
    </source>
</evidence>
<dbReference type="Gene3D" id="2.60.40.420">
    <property type="entry name" value="Cupredoxins - blue copper proteins"/>
    <property type="match status" value="1"/>
</dbReference>
<name>A0A6V7P7T4_ANACO</name>
<feature type="compositionally biased region" description="Low complexity" evidence="3">
    <location>
        <begin position="17"/>
        <end position="28"/>
    </location>
</feature>
<feature type="region of interest" description="Disordered" evidence="3">
    <location>
        <begin position="73"/>
        <end position="94"/>
    </location>
</feature>
<evidence type="ECO:0000256" key="2">
    <source>
        <dbReference type="ARBA" id="ARBA00010609"/>
    </source>
</evidence>
<organism evidence="7">
    <name type="scientific">Ananas comosus var. bracteatus</name>
    <name type="common">red pineapple</name>
    <dbReference type="NCBI Taxonomy" id="296719"/>
    <lineage>
        <taxon>Eukaryota</taxon>
        <taxon>Viridiplantae</taxon>
        <taxon>Streptophyta</taxon>
        <taxon>Embryophyta</taxon>
        <taxon>Tracheophyta</taxon>
        <taxon>Spermatophyta</taxon>
        <taxon>Magnoliopsida</taxon>
        <taxon>Liliopsida</taxon>
        <taxon>Poales</taxon>
        <taxon>Bromeliaceae</taxon>
        <taxon>Bromelioideae</taxon>
        <taxon>Ananas</taxon>
    </lineage>
</organism>
<dbReference type="InterPro" id="IPR034288">
    <property type="entry name" value="CuRO_1_LCC"/>
</dbReference>
<evidence type="ECO:0000256" key="3">
    <source>
        <dbReference type="SAM" id="MobiDB-lite"/>
    </source>
</evidence>
<sequence>MAPPAAPSPRPQHRPLRPLLRPRGPHSGTQGLGPSPQIQGPIPSGHPHILLHNGYEIAVICSNDADITAEKGSTVKKRSMRVPKKEHKAKREKMKRDHMNELFLELSHAIGFVLLFGALASPAWTKVHHHTFVIEETNYTRLCHTKSILTVNGQFPGPTINARNGDTVVVKVYNHAGYNITLHWHGVHETRNPWSDGTEYITQCPIQPGGNFTQRIDLTEEEGTLWWHAHSDWDRATLYGAIVIHPMRGTSFPFPKPHKEIPILLGEWWIANVSQILADLIQTGGNPNISDAYTINGQPGISIHAPKKIPSKS</sequence>
<evidence type="ECO:0008006" key="8">
    <source>
        <dbReference type="Google" id="ProtNLM"/>
    </source>
</evidence>
<dbReference type="GO" id="GO:0005507">
    <property type="term" value="F:copper ion binding"/>
    <property type="evidence" value="ECO:0007669"/>
    <property type="project" value="InterPro"/>
</dbReference>
<dbReference type="EMBL" id="LR862146">
    <property type="protein sequence ID" value="CAD1826852.1"/>
    <property type="molecule type" value="Genomic_DNA"/>
</dbReference>
<dbReference type="InterPro" id="IPR045087">
    <property type="entry name" value="Cu-oxidase_fam"/>
</dbReference>
<feature type="domain" description="Plastocyanin-like" evidence="6">
    <location>
        <begin position="134"/>
        <end position="246"/>
    </location>
</feature>
<feature type="compositionally biased region" description="Pro residues" evidence="3">
    <location>
        <begin position="1"/>
        <end position="10"/>
    </location>
</feature>
<evidence type="ECO:0000256" key="4">
    <source>
        <dbReference type="SAM" id="Phobius"/>
    </source>
</evidence>
<dbReference type="PANTHER" id="PTHR11709">
    <property type="entry name" value="MULTI-COPPER OXIDASE"/>
    <property type="match status" value="1"/>
</dbReference>
<keyword evidence="4" id="KW-1133">Transmembrane helix</keyword>
<feature type="compositionally biased region" description="Basic residues" evidence="3">
    <location>
        <begin position="74"/>
        <end position="93"/>
    </location>
</feature>
<feature type="domain" description="Plastocyanin-like" evidence="5">
    <location>
        <begin position="260"/>
        <end position="303"/>
    </location>
</feature>
<gene>
    <name evidence="7" type="ORF">CB5_LOCUS10063</name>
</gene>
<dbReference type="CDD" id="cd13849">
    <property type="entry name" value="CuRO_1_LCC_plant"/>
    <property type="match status" value="1"/>
</dbReference>
<evidence type="ECO:0000256" key="1">
    <source>
        <dbReference type="ARBA" id="ARBA00002075"/>
    </source>
</evidence>
<protein>
    <recommendedName>
        <fullName evidence="8">Plastocyanin-like domain-containing protein</fullName>
    </recommendedName>
</protein>
<dbReference type="Pfam" id="PF00394">
    <property type="entry name" value="Cu-oxidase"/>
    <property type="match status" value="1"/>
</dbReference>
<dbReference type="SUPFAM" id="SSF49503">
    <property type="entry name" value="Cupredoxins"/>
    <property type="match status" value="1"/>
</dbReference>
<dbReference type="GO" id="GO:0016491">
    <property type="term" value="F:oxidoreductase activity"/>
    <property type="evidence" value="ECO:0007669"/>
    <property type="project" value="TreeGrafter"/>
</dbReference>
<evidence type="ECO:0000259" key="6">
    <source>
        <dbReference type="Pfam" id="PF07732"/>
    </source>
</evidence>
<keyword evidence="4" id="KW-0812">Transmembrane</keyword>
<dbReference type="InterPro" id="IPR001117">
    <property type="entry name" value="Cu-oxidase_2nd"/>
</dbReference>
<dbReference type="InterPro" id="IPR008972">
    <property type="entry name" value="Cupredoxin"/>
</dbReference>
<feature type="region of interest" description="Disordered" evidence="3">
    <location>
        <begin position="1"/>
        <end position="45"/>
    </location>
</feature>